<evidence type="ECO:0000259" key="1">
    <source>
        <dbReference type="Pfam" id="PF13529"/>
    </source>
</evidence>
<dbReference type="PaxDb" id="479437-Elen_2647"/>
<reference evidence="2 3" key="1">
    <citation type="journal article" date="2009" name="Stand. Genomic Sci.">
        <title>Complete genome sequence of Eggerthella lenta type strain (IPP VPI 0255).</title>
        <authorList>
            <person name="Saunders E."/>
            <person name="Pukall R."/>
            <person name="Abt B."/>
            <person name="Lapidus A."/>
            <person name="Glavina Del Rio T."/>
            <person name="Copeland A."/>
            <person name="Tice H."/>
            <person name="Cheng J.F."/>
            <person name="Lucas S."/>
            <person name="Chen F."/>
            <person name="Nolan M."/>
            <person name="Bruce D."/>
            <person name="Goodwin L."/>
            <person name="Pitluck S."/>
            <person name="Ivanova N."/>
            <person name="Mavromatis K."/>
            <person name="Ovchinnikova G."/>
            <person name="Pati A."/>
            <person name="Chen A."/>
            <person name="Palaniappan K."/>
            <person name="Land M."/>
            <person name="Hauser L."/>
            <person name="Chang Y.J."/>
            <person name="Jeffries C.D."/>
            <person name="Chain P."/>
            <person name="Meincke L."/>
            <person name="Sims D."/>
            <person name="Brettin T."/>
            <person name="Detter J.C."/>
            <person name="Goker M."/>
            <person name="Bristow J."/>
            <person name="Eisen J.A."/>
            <person name="Markowitz V."/>
            <person name="Hugenholtz P."/>
            <person name="Kyrpides N.C."/>
            <person name="Klenk H.P."/>
            <person name="Han C."/>
        </authorList>
    </citation>
    <scope>NUCLEOTIDE SEQUENCE [LARGE SCALE GENOMIC DNA]</scope>
    <source>
        <strain evidence="3">ATCC 25559 / DSM 2243 / CCUG 17323 / JCM 9979 / KCTC 3265 / NCTC 11813 / VPI 0255 / 1899 B</strain>
    </source>
</reference>
<dbReference type="Pfam" id="PF13529">
    <property type="entry name" value="Peptidase_C39_2"/>
    <property type="match status" value="1"/>
</dbReference>
<dbReference type="EMBL" id="CP001726">
    <property type="protein sequence ID" value="ACV56598.1"/>
    <property type="molecule type" value="Genomic_DNA"/>
</dbReference>
<dbReference type="RefSeq" id="WP_015761320.1">
    <property type="nucleotide sequence ID" value="NC_013204.1"/>
</dbReference>
<dbReference type="PANTHER" id="PTHR37806">
    <property type="entry name" value="LMO0724 PROTEIN"/>
    <property type="match status" value="1"/>
</dbReference>
<dbReference type="HOGENOM" id="CLU_1249004_0_0_11"/>
<dbReference type="eggNOG" id="COG4990">
    <property type="taxonomic scope" value="Bacteria"/>
</dbReference>
<accession>C8WMA3</accession>
<dbReference type="InterPro" id="IPR039564">
    <property type="entry name" value="Peptidase_C39-like"/>
</dbReference>
<keyword evidence="3" id="KW-1185">Reference proteome</keyword>
<name>C8WMA3_EGGLE</name>
<evidence type="ECO:0000313" key="2">
    <source>
        <dbReference type="EMBL" id="ACV56598.1"/>
    </source>
</evidence>
<dbReference type="STRING" id="479437.Elen_2647"/>
<sequence length="221" mass="23941" precursor="true">MRKTRNAVRALLAALAALIVVFVALVAASQPSGRAEEPSEVLEASEDYMVTAADMQLPELPTGCEATAIATLLRLNGVDASKTDIADVMPKSDTDFVHSFLGDPYSKNGGCCMSLCAVETMRKFLVGCSLIGYETEGYDLADLPTPCVVWVTIDLAEPQGPLKTQGAYSMFYPSHCLTVLGVDDDTVRTIDPLKGYEEYPRDKFEHVYSVLGKQAVYIGKE</sequence>
<evidence type="ECO:0000313" key="3">
    <source>
        <dbReference type="Proteomes" id="UP000001377"/>
    </source>
</evidence>
<dbReference type="Proteomes" id="UP000001377">
    <property type="component" value="Chromosome"/>
</dbReference>
<organism evidence="2 3">
    <name type="scientific">Eggerthella lenta (strain ATCC 25559 / DSM 2243 / CCUG 17323 / JCM 9979 / KCTC 3265 / NCTC 11813 / VPI 0255 / 1899 B)</name>
    <name type="common">Eubacterium lentum</name>
    <dbReference type="NCBI Taxonomy" id="479437"/>
    <lineage>
        <taxon>Bacteria</taxon>
        <taxon>Bacillati</taxon>
        <taxon>Actinomycetota</taxon>
        <taxon>Coriobacteriia</taxon>
        <taxon>Eggerthellales</taxon>
        <taxon>Eggerthellaceae</taxon>
        <taxon>Eggerthella</taxon>
    </lineage>
</organism>
<dbReference type="KEGG" id="ele:Elen_2647"/>
<dbReference type="Gene3D" id="3.90.70.10">
    <property type="entry name" value="Cysteine proteinases"/>
    <property type="match status" value="1"/>
</dbReference>
<gene>
    <name evidence="2" type="ordered locus">Elen_2647</name>
</gene>
<proteinExistence type="predicted"/>
<protein>
    <recommendedName>
        <fullName evidence="1">Peptidase C39-like domain-containing protein</fullName>
    </recommendedName>
</protein>
<dbReference type="PANTHER" id="PTHR37806:SF1">
    <property type="entry name" value="PEPTIDASE C39-LIKE DOMAIN-CONTAINING PROTEIN"/>
    <property type="match status" value="1"/>
</dbReference>
<feature type="domain" description="Peptidase C39-like" evidence="1">
    <location>
        <begin position="56"/>
        <end position="192"/>
    </location>
</feature>
<dbReference type="AlphaFoldDB" id="C8WMA3"/>